<sequence>MSTDVFISIEVLLITAIIFYQFKIGVHLFGRIKTYGAYVPIKYYFKTEKVDVDKNLVETGDIDEVLARMKMSLDPTLESYDSEVLKHGSDHSVPITLINPKSISGTYFDDILESLNIYLLKNNGGIADFSIVKDLVERNVAVEEEDIKDSINKPLYLGLMATILGIIFGLFTMLLKVKSPIISNDDLGTNQLELDDFLTSVCIAMLASLIGLSITTLTGLKFFKDAKRKVEQRKNGFYNFVHTELLPVVSQDFGSSISKLSQSMHDFNIDFKTNVSSLSGLFMKNYDTLKVQDDILDKLQRLNAQDFAKTNANVLSRLEKATGEFDKFNFFVETLNSGLSETSALSSSLSSLMNRVNNFEGIASKLDLRVEESNRIISFIESQFSDLEKMRSKYTTMIQRVDDNLDDTLNKFSSHIILKREGLVTLINEQHDLLEKAYVENKTKFDKLDLLEKLDKLDLLFEMNNHIKEEKEKIGSSSDKFCEVATEVSKALSSFVTKADLLFDKENKGANNLNHTIPTHQFTPISNISNERVFVPKQPADLTTASSPAGNDTTVDDFPQQNSEESTVKRGFTNRLKRIFKR</sequence>
<proteinExistence type="predicted"/>
<feature type="transmembrane region" description="Helical" evidence="2">
    <location>
        <begin position="6"/>
        <end position="26"/>
    </location>
</feature>
<keyword evidence="4" id="KW-1185">Reference proteome</keyword>
<gene>
    <name evidence="3" type="ORF">C4F49_03215</name>
</gene>
<feature type="transmembrane region" description="Helical" evidence="2">
    <location>
        <begin position="155"/>
        <end position="177"/>
    </location>
</feature>
<protein>
    <submittedName>
        <fullName evidence="3">Uncharacterized protein</fullName>
    </submittedName>
</protein>
<feature type="transmembrane region" description="Helical" evidence="2">
    <location>
        <begin position="197"/>
        <end position="223"/>
    </location>
</feature>
<comment type="caution">
    <text evidence="3">The sequence shown here is derived from an EMBL/GenBank/DDBJ whole genome shotgun (WGS) entry which is preliminary data.</text>
</comment>
<dbReference type="Proteomes" id="UP000616201">
    <property type="component" value="Unassembled WGS sequence"/>
</dbReference>
<dbReference type="EMBL" id="PRDK01000002">
    <property type="protein sequence ID" value="MBE8712690.1"/>
    <property type="molecule type" value="Genomic_DNA"/>
</dbReference>
<evidence type="ECO:0000313" key="4">
    <source>
        <dbReference type="Proteomes" id="UP000616201"/>
    </source>
</evidence>
<evidence type="ECO:0000256" key="1">
    <source>
        <dbReference type="SAM" id="MobiDB-lite"/>
    </source>
</evidence>
<dbReference type="AlphaFoldDB" id="A0A928UT21"/>
<reference evidence="3" key="1">
    <citation type="submission" date="2018-02" db="EMBL/GenBank/DDBJ databases">
        <authorList>
            <person name="Vasarhelyi B.M."/>
            <person name="Deshmukh S."/>
            <person name="Balint B."/>
            <person name="Kukolya J."/>
        </authorList>
    </citation>
    <scope>NUCLEOTIDE SEQUENCE</scope>
    <source>
        <strain evidence="3">KB22</strain>
    </source>
</reference>
<evidence type="ECO:0000256" key="2">
    <source>
        <dbReference type="SAM" id="Phobius"/>
    </source>
</evidence>
<keyword evidence="2" id="KW-0472">Membrane</keyword>
<evidence type="ECO:0000313" key="3">
    <source>
        <dbReference type="EMBL" id="MBE8712690.1"/>
    </source>
</evidence>
<keyword evidence="2" id="KW-0812">Transmembrane</keyword>
<name>A0A928UT21_9SPHI</name>
<dbReference type="RefSeq" id="WP_196936598.1">
    <property type="nucleotide sequence ID" value="NZ_MU158698.1"/>
</dbReference>
<organism evidence="3 4">
    <name type="scientific">Sphingobacterium hungaricum</name>
    <dbReference type="NCBI Taxonomy" id="2082723"/>
    <lineage>
        <taxon>Bacteria</taxon>
        <taxon>Pseudomonadati</taxon>
        <taxon>Bacteroidota</taxon>
        <taxon>Sphingobacteriia</taxon>
        <taxon>Sphingobacteriales</taxon>
        <taxon>Sphingobacteriaceae</taxon>
        <taxon>Sphingobacterium</taxon>
    </lineage>
</organism>
<accession>A0A928UT21</accession>
<keyword evidence="2" id="KW-1133">Transmembrane helix</keyword>
<feature type="compositionally biased region" description="Polar residues" evidence="1">
    <location>
        <begin position="541"/>
        <end position="565"/>
    </location>
</feature>
<feature type="region of interest" description="Disordered" evidence="1">
    <location>
        <begin position="541"/>
        <end position="566"/>
    </location>
</feature>